<comment type="similarity">
    <text evidence="2 6">Belongs to the Mediator complex subunit 6 family.</text>
</comment>
<evidence type="ECO:0000313" key="9">
    <source>
        <dbReference type="Proteomes" id="UP000232323"/>
    </source>
</evidence>
<dbReference type="AlphaFoldDB" id="A0A250X8U6"/>
<protein>
    <recommendedName>
        <fullName evidence="6">Mediator of RNA polymerase II transcription subunit 6</fullName>
    </recommendedName>
    <alternativeName>
        <fullName evidence="6">Mediator complex subunit 6</fullName>
    </alternativeName>
</protein>
<dbReference type="Pfam" id="PF04934">
    <property type="entry name" value="Med6"/>
    <property type="match status" value="1"/>
</dbReference>
<keyword evidence="6" id="KW-0010">Activator</keyword>
<gene>
    <name evidence="6" type="primary">MED6</name>
    <name evidence="8" type="ORF">CEUSTIGMA_g6927.t1</name>
</gene>
<evidence type="ECO:0000256" key="1">
    <source>
        <dbReference type="ARBA" id="ARBA00004123"/>
    </source>
</evidence>
<dbReference type="GO" id="GO:0016592">
    <property type="term" value="C:mediator complex"/>
    <property type="evidence" value="ECO:0007669"/>
    <property type="project" value="InterPro"/>
</dbReference>
<dbReference type="EMBL" id="BEGY01000043">
    <property type="protein sequence ID" value="GAX79486.1"/>
    <property type="molecule type" value="Genomic_DNA"/>
</dbReference>
<feature type="region of interest" description="Disordered" evidence="7">
    <location>
        <begin position="284"/>
        <end position="327"/>
    </location>
</feature>
<name>A0A250X8U6_9CHLO</name>
<comment type="subcellular location">
    <subcellularLocation>
        <location evidence="1 6">Nucleus</location>
    </subcellularLocation>
</comment>
<evidence type="ECO:0000256" key="2">
    <source>
        <dbReference type="ARBA" id="ARBA00007526"/>
    </source>
</evidence>
<dbReference type="OrthoDB" id="344220at2759"/>
<dbReference type="InterPro" id="IPR038566">
    <property type="entry name" value="Mediator_Med6_sf"/>
</dbReference>
<evidence type="ECO:0000256" key="5">
    <source>
        <dbReference type="ARBA" id="ARBA00023242"/>
    </source>
</evidence>
<evidence type="ECO:0000256" key="7">
    <source>
        <dbReference type="SAM" id="MobiDB-lite"/>
    </source>
</evidence>
<proteinExistence type="inferred from homology"/>
<evidence type="ECO:0000256" key="3">
    <source>
        <dbReference type="ARBA" id="ARBA00023015"/>
    </source>
</evidence>
<dbReference type="STRING" id="1157962.A0A250X8U6"/>
<reference evidence="8 9" key="1">
    <citation type="submission" date="2017-08" db="EMBL/GenBank/DDBJ databases">
        <title>Acidophilic green algal genome provides insights into adaptation to an acidic environment.</title>
        <authorList>
            <person name="Hirooka S."/>
            <person name="Hirose Y."/>
            <person name="Kanesaki Y."/>
            <person name="Higuchi S."/>
            <person name="Fujiwara T."/>
            <person name="Onuma R."/>
            <person name="Era A."/>
            <person name="Ohbayashi R."/>
            <person name="Uzuka A."/>
            <person name="Nozaki H."/>
            <person name="Yoshikawa H."/>
            <person name="Miyagishima S.Y."/>
        </authorList>
    </citation>
    <scope>NUCLEOTIDE SEQUENCE [LARGE SCALE GENOMIC DNA]</scope>
    <source>
        <strain evidence="8 9">NIES-2499</strain>
    </source>
</reference>
<feature type="compositionally biased region" description="Low complexity" evidence="7">
    <location>
        <begin position="307"/>
        <end position="320"/>
    </location>
</feature>
<evidence type="ECO:0000256" key="4">
    <source>
        <dbReference type="ARBA" id="ARBA00023163"/>
    </source>
</evidence>
<evidence type="ECO:0000256" key="6">
    <source>
        <dbReference type="RuleBase" id="RU364143"/>
    </source>
</evidence>
<dbReference type="GO" id="GO:0006357">
    <property type="term" value="P:regulation of transcription by RNA polymerase II"/>
    <property type="evidence" value="ECO:0007669"/>
    <property type="project" value="InterPro"/>
</dbReference>
<comment type="function">
    <text evidence="6">Component of the Mediator complex, a coactivator involved in the regulated transcription of nearly all RNA polymerase II-dependent genes. Mediator functions as a bridge to convey information from gene-specific regulatory proteins to the basal RNA polymerase II transcription machinery. Mediator is recruited to promoters by direct interactions with regulatory proteins and serves as a scaffold for the assembly of a functional preinitiation complex with RNA polymerase II and the general transcription factors.</text>
</comment>
<keyword evidence="4 6" id="KW-0804">Transcription</keyword>
<keyword evidence="9" id="KW-1185">Reference proteome</keyword>
<organism evidence="8 9">
    <name type="scientific">Chlamydomonas eustigma</name>
    <dbReference type="NCBI Taxonomy" id="1157962"/>
    <lineage>
        <taxon>Eukaryota</taxon>
        <taxon>Viridiplantae</taxon>
        <taxon>Chlorophyta</taxon>
        <taxon>core chlorophytes</taxon>
        <taxon>Chlorophyceae</taxon>
        <taxon>CS clade</taxon>
        <taxon>Chlamydomonadales</taxon>
        <taxon>Chlamydomonadaceae</taxon>
        <taxon>Chlamydomonas</taxon>
    </lineage>
</organism>
<dbReference type="Gene3D" id="3.10.450.580">
    <property type="entry name" value="Mediator complex, subunit Med6"/>
    <property type="match status" value="1"/>
</dbReference>
<dbReference type="Proteomes" id="UP000232323">
    <property type="component" value="Unassembled WGS sequence"/>
</dbReference>
<dbReference type="PANTHER" id="PTHR13104">
    <property type="entry name" value="MED-6-RELATED"/>
    <property type="match status" value="1"/>
</dbReference>
<comment type="caution">
    <text evidence="8">The sequence shown here is derived from an EMBL/GenBank/DDBJ whole genome shotgun (WGS) entry which is preliminary data.</text>
</comment>
<dbReference type="InterPro" id="IPR007018">
    <property type="entry name" value="Mediator_Med6"/>
</dbReference>
<dbReference type="GO" id="GO:0003712">
    <property type="term" value="F:transcription coregulator activity"/>
    <property type="evidence" value="ECO:0007669"/>
    <property type="project" value="InterPro"/>
</dbReference>
<comment type="subunit">
    <text evidence="6">Component of the Mediator complex.</text>
</comment>
<keyword evidence="5 6" id="KW-0539">Nucleus</keyword>
<sequence>MAVSISVIESACSEDQTSITWHDPMYPHVLNRYSVMHYFEFSPFFDRTSNNSIARRQNLDPAVPGVLESLPPGIEYTLEVEQAPNLFVIRKQMRKEGVVGSSVPAGGNTTVPLAYYYILDKVVYQAPTLHAALTSRLKRCINSLQLGFHRLKRDLDPLQRILKDEEKVKENNPLSKDGVTAIDEEGVNGSSDDPLQKKSSSKSLAAGTAVSTPTAGYSAEEEARWRKAANIIDTVLLQYPLPTLPPEYYKKMRDMAGVAAEQPLEADVNVTTLDTKGMAATNVPKAVSKKGGPSRVPETSEGTTKEVASIGIASGSAGVSNKRQRAS</sequence>
<evidence type="ECO:0000313" key="8">
    <source>
        <dbReference type="EMBL" id="GAX79486.1"/>
    </source>
</evidence>
<accession>A0A250X8U6</accession>
<feature type="region of interest" description="Disordered" evidence="7">
    <location>
        <begin position="169"/>
        <end position="218"/>
    </location>
</feature>
<keyword evidence="3 6" id="KW-0805">Transcription regulation</keyword>